<proteinExistence type="predicted"/>
<accession>A0A1S1LMD9</accession>
<name>A0A1S1LMD9_MYCCH</name>
<evidence type="ECO:0008006" key="5">
    <source>
        <dbReference type="Google" id="ProtNLM"/>
    </source>
</evidence>
<dbReference type="AlphaFoldDB" id="A0A1S1LMD9"/>
<keyword evidence="2" id="KW-0732">Signal</keyword>
<dbReference type="PROSITE" id="PS51257">
    <property type="entry name" value="PROKAR_LIPOPROTEIN"/>
    <property type="match status" value="1"/>
</dbReference>
<sequence>MRRAWTIAVAGLTMLTAVSCNPGAGGEQGGSTSMEPTTVKMSDALRVTAENLSFVTAEKVQPGVNDVERMGCRTSYNSALPEGPPWWLRLQRDFADPTPELISGVLDRLESLSSKGFRRQESKRPEPEPVNSRTYRDDAGYIVSAREDIRGNGVRVYVVTASSPCANED</sequence>
<evidence type="ECO:0000256" key="1">
    <source>
        <dbReference type="SAM" id="MobiDB-lite"/>
    </source>
</evidence>
<dbReference type="EMBL" id="MLIQ01000017">
    <property type="protein sequence ID" value="OHU54016.1"/>
    <property type="molecule type" value="Genomic_DNA"/>
</dbReference>
<evidence type="ECO:0000313" key="3">
    <source>
        <dbReference type="EMBL" id="OHU54016.1"/>
    </source>
</evidence>
<gene>
    <name evidence="3" type="ORF">BKG82_17080</name>
</gene>
<feature type="signal peptide" evidence="2">
    <location>
        <begin position="1"/>
        <end position="24"/>
    </location>
</feature>
<comment type="caution">
    <text evidence="3">The sequence shown here is derived from an EMBL/GenBank/DDBJ whole genome shotgun (WGS) entry which is preliminary data.</text>
</comment>
<feature type="chain" id="PRO_5038704722" description="Lipoprotein" evidence="2">
    <location>
        <begin position="25"/>
        <end position="169"/>
    </location>
</feature>
<reference evidence="3 4" key="1">
    <citation type="submission" date="2016-10" db="EMBL/GenBank/DDBJ databases">
        <title>Evaluation of Human, Veterinary and Environmental Mycobacterium chelonae Isolates by Core Genome Phylogenomic Analysis, Targeted Gene Comparison, and Anti-microbial Susceptibility Patterns: A Tale of Mistaken Identities.</title>
        <authorList>
            <person name="Fogelson S.B."/>
            <person name="Camus A.C."/>
            <person name="Lorenz W."/>
            <person name="Vasireddy R."/>
            <person name="Vasireddy S."/>
            <person name="Smith T."/>
            <person name="Brown-Elliott B.A."/>
            <person name="Wallace R.J.Jr."/>
            <person name="Hasan N.A."/>
            <person name="Reischl U."/>
            <person name="Sanchez S."/>
        </authorList>
    </citation>
    <scope>NUCLEOTIDE SEQUENCE [LARGE SCALE GENOMIC DNA]</scope>
    <source>
        <strain evidence="3 4">15515</strain>
    </source>
</reference>
<dbReference type="RefSeq" id="WP_030096066.1">
    <property type="nucleotide sequence ID" value="NZ_JAAOOR010000001.1"/>
</dbReference>
<dbReference type="Proteomes" id="UP000180043">
    <property type="component" value="Unassembled WGS sequence"/>
</dbReference>
<feature type="region of interest" description="Disordered" evidence="1">
    <location>
        <begin position="115"/>
        <end position="137"/>
    </location>
</feature>
<organism evidence="3 4">
    <name type="scientific">Mycobacteroides chelonae</name>
    <name type="common">Mycobacterium chelonae</name>
    <dbReference type="NCBI Taxonomy" id="1774"/>
    <lineage>
        <taxon>Bacteria</taxon>
        <taxon>Bacillati</taxon>
        <taxon>Actinomycetota</taxon>
        <taxon>Actinomycetes</taxon>
        <taxon>Mycobacteriales</taxon>
        <taxon>Mycobacteriaceae</taxon>
        <taxon>Mycobacteroides</taxon>
    </lineage>
</organism>
<evidence type="ECO:0000256" key="2">
    <source>
        <dbReference type="SAM" id="SignalP"/>
    </source>
</evidence>
<protein>
    <recommendedName>
        <fullName evidence="5">Lipoprotein</fullName>
    </recommendedName>
</protein>
<evidence type="ECO:0000313" key="4">
    <source>
        <dbReference type="Proteomes" id="UP000180043"/>
    </source>
</evidence>
<feature type="compositionally biased region" description="Basic and acidic residues" evidence="1">
    <location>
        <begin position="118"/>
        <end position="127"/>
    </location>
</feature>